<name>A0A6M0K0N2_9GAMM</name>
<evidence type="ECO:0000313" key="3">
    <source>
        <dbReference type="Proteomes" id="UP000483379"/>
    </source>
</evidence>
<reference evidence="2 3" key="1">
    <citation type="submission" date="2020-02" db="EMBL/GenBank/DDBJ databases">
        <title>Genome sequences of Thiorhodococcus mannitoliphagus and Thiorhodococcus minor, purple sulfur photosynthetic bacteria in the gammaproteobacterial family, Chromatiaceae.</title>
        <authorList>
            <person name="Aviles F.A."/>
            <person name="Meyer T.E."/>
            <person name="Kyndt J.A."/>
        </authorList>
    </citation>
    <scope>NUCLEOTIDE SEQUENCE [LARGE SCALE GENOMIC DNA]</scope>
    <source>
        <strain evidence="2 3">DSM 11518</strain>
    </source>
</reference>
<dbReference type="PANTHER" id="PTHR36573">
    <property type="entry name" value="INTERMEMBRANE PHOSPHOLIPID TRANSPORT SYSTEM BINDING PROTEIN MLAC"/>
    <property type="match status" value="1"/>
</dbReference>
<feature type="chain" id="PRO_5026670104" evidence="1">
    <location>
        <begin position="22"/>
        <end position="222"/>
    </location>
</feature>
<organism evidence="2 3">
    <name type="scientific">Thiorhodococcus minor</name>
    <dbReference type="NCBI Taxonomy" id="57489"/>
    <lineage>
        <taxon>Bacteria</taxon>
        <taxon>Pseudomonadati</taxon>
        <taxon>Pseudomonadota</taxon>
        <taxon>Gammaproteobacteria</taxon>
        <taxon>Chromatiales</taxon>
        <taxon>Chromatiaceae</taxon>
        <taxon>Thiorhodococcus</taxon>
    </lineage>
</organism>
<dbReference type="Proteomes" id="UP000483379">
    <property type="component" value="Unassembled WGS sequence"/>
</dbReference>
<feature type="signal peptide" evidence="1">
    <location>
        <begin position="1"/>
        <end position="21"/>
    </location>
</feature>
<accession>A0A6M0K0N2</accession>
<dbReference type="Pfam" id="PF05494">
    <property type="entry name" value="MlaC"/>
    <property type="match status" value="1"/>
</dbReference>
<evidence type="ECO:0000313" key="2">
    <source>
        <dbReference type="EMBL" id="NEV63312.1"/>
    </source>
</evidence>
<keyword evidence="1" id="KW-0732">Signal</keyword>
<dbReference type="EMBL" id="JAAIJQ010000047">
    <property type="protein sequence ID" value="NEV63312.1"/>
    <property type="molecule type" value="Genomic_DNA"/>
</dbReference>
<gene>
    <name evidence="2" type="ORF">G3446_15695</name>
</gene>
<protein>
    <submittedName>
        <fullName evidence="2">ABC transporter substrate-binding protein</fullName>
    </submittedName>
</protein>
<dbReference type="InterPro" id="IPR008869">
    <property type="entry name" value="MlaC/ttg2D"/>
</dbReference>
<dbReference type="Gene3D" id="3.10.450.710">
    <property type="entry name" value="Tgt2/MlaC"/>
    <property type="match status" value="1"/>
</dbReference>
<proteinExistence type="predicted"/>
<dbReference type="RefSeq" id="WP_164453776.1">
    <property type="nucleotide sequence ID" value="NZ_JAAIJQ010000047.1"/>
</dbReference>
<keyword evidence="3" id="KW-1185">Reference proteome</keyword>
<dbReference type="PANTHER" id="PTHR36573:SF1">
    <property type="entry name" value="INTERMEMBRANE PHOSPHOLIPID TRANSPORT SYSTEM BINDING PROTEIN MLAC"/>
    <property type="match status" value="1"/>
</dbReference>
<comment type="caution">
    <text evidence="2">The sequence shown here is derived from an EMBL/GenBank/DDBJ whole genome shotgun (WGS) entry which is preliminary data.</text>
</comment>
<evidence type="ECO:0000256" key="1">
    <source>
        <dbReference type="SAM" id="SignalP"/>
    </source>
</evidence>
<sequence>MKSRVLCSAALLVLASAPLAAQPQGYGLSAAPGYSARAPAPYSGMPVRGGAKSMAASSEMQAVAALKEGMDKLLDFLAKGTAPNNLQVAAFLDREIAPYFDFDYMAQWVAGPAYQGMAPEEKKALAAQIESDFLSTLARNLIGYDGQKVRMLRPRRGARGSVSVNVAIMQAGGYPSRLEFRMSESDDGWKVYDVVANGQSAASYYRVRFQRTARQQLGYVPR</sequence>
<dbReference type="InterPro" id="IPR042245">
    <property type="entry name" value="Tgt2/MlaC_sf"/>
</dbReference>
<dbReference type="AlphaFoldDB" id="A0A6M0K0N2"/>